<reference evidence="2" key="1">
    <citation type="submission" date="2022-03" db="EMBL/GenBank/DDBJ databases">
        <authorList>
            <person name="Sayadi A."/>
        </authorList>
    </citation>
    <scope>NUCLEOTIDE SEQUENCE</scope>
</reference>
<evidence type="ECO:0000313" key="2">
    <source>
        <dbReference type="EMBL" id="CAH1989098.1"/>
    </source>
</evidence>
<dbReference type="OrthoDB" id="6784078at2759"/>
<feature type="domain" description="Endonuclease/exonuclease/phosphatase" evidence="1">
    <location>
        <begin position="71"/>
        <end position="156"/>
    </location>
</feature>
<dbReference type="Proteomes" id="UP001152888">
    <property type="component" value="Unassembled WGS sequence"/>
</dbReference>
<proteinExistence type="predicted"/>
<dbReference type="Pfam" id="PF14529">
    <property type="entry name" value="Exo_endo_phos_2"/>
    <property type="match status" value="1"/>
</dbReference>
<dbReference type="InterPro" id="IPR005135">
    <property type="entry name" value="Endo/exonuclease/phosphatase"/>
</dbReference>
<dbReference type="EMBL" id="CAKOFQ010007056">
    <property type="protein sequence ID" value="CAH1989098.1"/>
    <property type="molecule type" value="Genomic_DNA"/>
</dbReference>
<dbReference type="AlphaFoldDB" id="A0A9P0LDF7"/>
<protein>
    <recommendedName>
        <fullName evidence="1">Endonuclease/exonuclease/phosphatase domain-containing protein</fullName>
    </recommendedName>
</protein>
<dbReference type="SUPFAM" id="SSF56219">
    <property type="entry name" value="DNase I-like"/>
    <property type="match status" value="1"/>
</dbReference>
<accession>A0A9P0LDF7</accession>
<organism evidence="2 3">
    <name type="scientific">Acanthoscelides obtectus</name>
    <name type="common">Bean weevil</name>
    <name type="synonym">Bruchus obtectus</name>
    <dbReference type="NCBI Taxonomy" id="200917"/>
    <lineage>
        <taxon>Eukaryota</taxon>
        <taxon>Metazoa</taxon>
        <taxon>Ecdysozoa</taxon>
        <taxon>Arthropoda</taxon>
        <taxon>Hexapoda</taxon>
        <taxon>Insecta</taxon>
        <taxon>Pterygota</taxon>
        <taxon>Neoptera</taxon>
        <taxon>Endopterygota</taxon>
        <taxon>Coleoptera</taxon>
        <taxon>Polyphaga</taxon>
        <taxon>Cucujiformia</taxon>
        <taxon>Chrysomeloidea</taxon>
        <taxon>Chrysomelidae</taxon>
        <taxon>Bruchinae</taxon>
        <taxon>Bruchini</taxon>
        <taxon>Acanthoscelides</taxon>
    </lineage>
</organism>
<gene>
    <name evidence="2" type="ORF">ACAOBT_LOCUS18840</name>
</gene>
<evidence type="ECO:0000313" key="3">
    <source>
        <dbReference type="Proteomes" id="UP001152888"/>
    </source>
</evidence>
<dbReference type="Gene3D" id="3.60.10.10">
    <property type="entry name" value="Endonuclease/exonuclease/phosphatase"/>
    <property type="match status" value="1"/>
</dbReference>
<name>A0A9P0LDF7_ACAOB</name>
<dbReference type="InterPro" id="IPR036691">
    <property type="entry name" value="Endo/exonu/phosph_ase_sf"/>
</dbReference>
<sequence>MAEKYVYKSFFTEKKSFTDIDIAFQPNLILLNVQCLNIDKVNHLHGMVSDYARVKFFCLTETWATAESLNNFVIENFQPNINIILYGDFNVDSYNHNDDNEALVNALSEFGLHPQVGWPTRIGRTSITTIDQVFTNFNDKCLNCVVDNVISDHRTVLIEIMECP</sequence>
<keyword evidence="3" id="KW-1185">Reference proteome</keyword>
<dbReference type="GO" id="GO:0003824">
    <property type="term" value="F:catalytic activity"/>
    <property type="evidence" value="ECO:0007669"/>
    <property type="project" value="InterPro"/>
</dbReference>
<evidence type="ECO:0000259" key="1">
    <source>
        <dbReference type="Pfam" id="PF14529"/>
    </source>
</evidence>
<comment type="caution">
    <text evidence="2">The sequence shown here is derived from an EMBL/GenBank/DDBJ whole genome shotgun (WGS) entry which is preliminary data.</text>
</comment>